<proteinExistence type="predicted"/>
<accession>A0A562SZ06</accession>
<dbReference type="RefSeq" id="WP_145715931.1">
    <property type="nucleotide sequence ID" value="NZ_BAAAFY010000005.1"/>
</dbReference>
<protein>
    <submittedName>
        <fullName evidence="1">Uncharacterized protein</fullName>
    </submittedName>
</protein>
<dbReference type="AlphaFoldDB" id="A0A562SZ06"/>
<dbReference type="EMBL" id="VLLG01000004">
    <property type="protein sequence ID" value="TWI86264.1"/>
    <property type="molecule type" value="Genomic_DNA"/>
</dbReference>
<evidence type="ECO:0000313" key="1">
    <source>
        <dbReference type="EMBL" id="TWI86264.1"/>
    </source>
</evidence>
<keyword evidence="2" id="KW-1185">Reference proteome</keyword>
<sequence>MKNIEQFLSLSPHELRSTTGGALFDFFAASPTGGSSVDYTAYATAVGAGYAAMSTGMANFLTSNGAGTAAFLSNFRYPDR</sequence>
<reference evidence="1 2" key="1">
    <citation type="journal article" date="2013" name="Stand. Genomic Sci.">
        <title>Genomic Encyclopedia of Type Strains, Phase I: The one thousand microbial genomes (KMG-I) project.</title>
        <authorList>
            <person name="Kyrpides N.C."/>
            <person name="Woyke T."/>
            <person name="Eisen J.A."/>
            <person name="Garrity G."/>
            <person name="Lilburn T.G."/>
            <person name="Beck B.J."/>
            <person name="Whitman W.B."/>
            <person name="Hugenholtz P."/>
            <person name="Klenk H.P."/>
        </authorList>
    </citation>
    <scope>NUCLEOTIDE SEQUENCE [LARGE SCALE GENOMIC DNA]</scope>
    <source>
        <strain evidence="1 2">DSM 13484</strain>
    </source>
</reference>
<dbReference type="Proteomes" id="UP000316778">
    <property type="component" value="Unassembled WGS sequence"/>
</dbReference>
<evidence type="ECO:0000313" key="2">
    <source>
        <dbReference type="Proteomes" id="UP000316778"/>
    </source>
</evidence>
<comment type="caution">
    <text evidence="1">The sequence shown here is derived from an EMBL/GenBank/DDBJ whole genome shotgun (WGS) entry which is preliminary data.</text>
</comment>
<gene>
    <name evidence="1" type="ORF">LX66_3517</name>
</gene>
<organism evidence="1 2">
    <name type="scientific">Chitinophaga japonensis</name>
    <name type="common">Flexibacter japonensis</name>
    <dbReference type="NCBI Taxonomy" id="104662"/>
    <lineage>
        <taxon>Bacteria</taxon>
        <taxon>Pseudomonadati</taxon>
        <taxon>Bacteroidota</taxon>
        <taxon>Chitinophagia</taxon>
        <taxon>Chitinophagales</taxon>
        <taxon>Chitinophagaceae</taxon>
        <taxon>Chitinophaga</taxon>
    </lineage>
</organism>
<name>A0A562SZ06_CHIJA</name>